<keyword evidence="1" id="KW-0472">Membrane</keyword>
<dbReference type="AlphaFoldDB" id="A0A1G7H327"/>
<evidence type="ECO:0000313" key="3">
    <source>
        <dbReference type="Proteomes" id="UP000199072"/>
    </source>
</evidence>
<gene>
    <name evidence="2" type="ORF">SAMN05216464_11133</name>
</gene>
<dbReference type="EMBL" id="FNAI01000011">
    <property type="protein sequence ID" value="SDE94714.1"/>
    <property type="molecule type" value="Genomic_DNA"/>
</dbReference>
<organism evidence="2 3">
    <name type="scientific">Mucilaginibacter pineti</name>
    <dbReference type="NCBI Taxonomy" id="1391627"/>
    <lineage>
        <taxon>Bacteria</taxon>
        <taxon>Pseudomonadati</taxon>
        <taxon>Bacteroidota</taxon>
        <taxon>Sphingobacteriia</taxon>
        <taxon>Sphingobacteriales</taxon>
        <taxon>Sphingobacteriaceae</taxon>
        <taxon>Mucilaginibacter</taxon>
    </lineage>
</organism>
<keyword evidence="1" id="KW-1133">Transmembrane helix</keyword>
<protein>
    <submittedName>
        <fullName evidence="2">Uncharacterized protein</fullName>
    </submittedName>
</protein>
<proteinExistence type="predicted"/>
<dbReference type="Proteomes" id="UP000199072">
    <property type="component" value="Unassembled WGS sequence"/>
</dbReference>
<keyword evidence="3" id="KW-1185">Reference proteome</keyword>
<evidence type="ECO:0000313" key="2">
    <source>
        <dbReference type="EMBL" id="SDE94714.1"/>
    </source>
</evidence>
<keyword evidence="1" id="KW-0812">Transmembrane</keyword>
<sequence>MATKHKIGIFGAGALLLALVLTTVVLFAFKADSKHNKKVEQKFERNTKKFFASQWYLIDASDNNPANQDITSTTGSAPSSPGCNTTNTGVPCAVNLSFSGAVPSIPAGTTVQEAVDDYGATVGSYTREP</sequence>
<reference evidence="2 3" key="1">
    <citation type="submission" date="2016-10" db="EMBL/GenBank/DDBJ databases">
        <authorList>
            <person name="de Groot N.N."/>
        </authorList>
    </citation>
    <scope>NUCLEOTIDE SEQUENCE [LARGE SCALE GENOMIC DNA]</scope>
    <source>
        <strain evidence="2 3">47C3B</strain>
    </source>
</reference>
<name>A0A1G7H327_9SPHI</name>
<feature type="transmembrane region" description="Helical" evidence="1">
    <location>
        <begin position="7"/>
        <end position="29"/>
    </location>
</feature>
<accession>A0A1G7H327</accession>
<evidence type="ECO:0000256" key="1">
    <source>
        <dbReference type="SAM" id="Phobius"/>
    </source>
</evidence>
<dbReference type="RefSeq" id="WP_143014204.1">
    <property type="nucleotide sequence ID" value="NZ_FNAI01000011.1"/>
</dbReference>